<protein>
    <recommendedName>
        <fullName evidence="3">DUF6536 domain-containing protein</fullName>
    </recommendedName>
</protein>
<proteinExistence type="predicted"/>
<feature type="domain" description="DUF6536" evidence="3">
    <location>
        <begin position="246"/>
        <end position="397"/>
    </location>
</feature>
<dbReference type="Pfam" id="PF20163">
    <property type="entry name" value="DUF6536"/>
    <property type="match status" value="1"/>
</dbReference>
<evidence type="ECO:0000256" key="1">
    <source>
        <dbReference type="SAM" id="MobiDB-lite"/>
    </source>
</evidence>
<dbReference type="AlphaFoldDB" id="A0AAD6E3B7"/>
<evidence type="ECO:0000256" key="2">
    <source>
        <dbReference type="SAM" id="Phobius"/>
    </source>
</evidence>
<feature type="transmembrane region" description="Helical" evidence="2">
    <location>
        <begin position="546"/>
        <end position="566"/>
    </location>
</feature>
<name>A0AAD6E3B7_9EURO</name>
<feature type="transmembrane region" description="Helical" evidence="2">
    <location>
        <begin position="619"/>
        <end position="641"/>
    </location>
</feature>
<feature type="transmembrane region" description="Helical" evidence="2">
    <location>
        <begin position="712"/>
        <end position="732"/>
    </location>
</feature>
<evidence type="ECO:0000259" key="3">
    <source>
        <dbReference type="Pfam" id="PF20163"/>
    </source>
</evidence>
<dbReference type="EMBL" id="JAQJAC010000001">
    <property type="protein sequence ID" value="KAJ5599944.1"/>
    <property type="molecule type" value="Genomic_DNA"/>
</dbReference>
<evidence type="ECO:0000313" key="4">
    <source>
        <dbReference type="EMBL" id="KAJ5599944.1"/>
    </source>
</evidence>
<sequence length="853" mass="94570">MKRSRRHTLYLKKGLTFAKAILGISTPHHEPQPIASTRHVQTDPLRPDSPGGLIDRAYDDHACAGKCPTGWKCCAGTEGCAPLNGDCCAWGDYCISGHKCRIWQGQKACCPSSGCPGERNSSTPTLSPHASSPGTATAVHSTSIDVKGSDGSGLSAGAITGIVVGVLAVTLVIVSFVFRKKLLRFVKRDPKRENTPSGTVHQVPELLAEDSSQYLSQSENSHSANYDRGTDPKTNSLMKAVRGGGWRTTLYIGSIISIFVLALNIAFTVWAAVHHQSADGNGVLFEGHCQTARNVNTGLHLVINVLATLLLGASNYGMQCLSAPTRKDLDRAHKDGRSLDIGVLSMRNLLQIPRRMFVLWIILAFTSLPFHLLYNSTIYLTLNSYEYVVLAGKESFSHFSVETLRQAYEDLPWMGEDALTFETLRRLELNGDFRRLEITDCIDKYEVDFQSAFSNVLLISEDVDPGNGIFAFVSRSDLYQTHKVNPWGWLCMSTNEIYCEPHLEKIREHSENLTVRGYHTSYTDIDTFRVDYCLAQEVPEKCRVEYSLSLLITIVIFNVIKAGVLWGTTLTTDNTPLLTIGDAIAEFLEQPESSTLTCDQWKFYQAPKMWHTVVSKRRWILYFLLYCGCITTSIGLLIYAFHSDKVGSWTAAMKMGLVIYFVSNGILTAMAQANEWSQYALSRKGLRVSAAPKGSQRSTYFLSLPYRYSVPFLAFSIIIHWLISESLFLIAVEVYSPSLSRVEVLDFKTCGYSPVGVVSTLAVGSFMVFCLTGMAWFRPFRSGIPIPGSSSLAISAACHPYPSDEASGQMQEVRGIGARKLQWGVIASRYHGVEHCSFSDQDVTLPVDQRFYK</sequence>
<keyword evidence="2" id="KW-0472">Membrane</keyword>
<feature type="transmembrane region" description="Helical" evidence="2">
    <location>
        <begin position="752"/>
        <end position="777"/>
    </location>
</feature>
<feature type="transmembrane region" description="Helical" evidence="2">
    <location>
        <begin position="356"/>
        <end position="374"/>
    </location>
</feature>
<feature type="transmembrane region" description="Helical" evidence="2">
    <location>
        <begin position="653"/>
        <end position="673"/>
    </location>
</feature>
<feature type="region of interest" description="Disordered" evidence="1">
    <location>
        <begin position="120"/>
        <end position="143"/>
    </location>
</feature>
<organism evidence="4 5">
    <name type="scientific">Penicillium hetheringtonii</name>
    <dbReference type="NCBI Taxonomy" id="911720"/>
    <lineage>
        <taxon>Eukaryota</taxon>
        <taxon>Fungi</taxon>
        <taxon>Dikarya</taxon>
        <taxon>Ascomycota</taxon>
        <taxon>Pezizomycotina</taxon>
        <taxon>Eurotiomycetes</taxon>
        <taxon>Eurotiomycetidae</taxon>
        <taxon>Eurotiales</taxon>
        <taxon>Aspergillaceae</taxon>
        <taxon>Penicillium</taxon>
    </lineage>
</organism>
<feature type="transmembrane region" description="Helical" evidence="2">
    <location>
        <begin position="248"/>
        <end position="273"/>
    </location>
</feature>
<keyword evidence="2" id="KW-0812">Transmembrane</keyword>
<dbReference type="PANTHER" id="PTHR35395">
    <property type="entry name" value="DUF6536 DOMAIN-CONTAINING PROTEIN"/>
    <property type="match status" value="1"/>
</dbReference>
<keyword evidence="5" id="KW-1185">Reference proteome</keyword>
<keyword evidence="2" id="KW-1133">Transmembrane helix</keyword>
<evidence type="ECO:0000313" key="5">
    <source>
        <dbReference type="Proteomes" id="UP001216150"/>
    </source>
</evidence>
<reference evidence="4 5" key="1">
    <citation type="journal article" date="2023" name="IMA Fungus">
        <title>Comparative genomic study of the Penicillium genus elucidates a diverse pangenome and 15 lateral gene transfer events.</title>
        <authorList>
            <person name="Petersen C."/>
            <person name="Sorensen T."/>
            <person name="Nielsen M.R."/>
            <person name="Sondergaard T.E."/>
            <person name="Sorensen J.L."/>
            <person name="Fitzpatrick D.A."/>
            <person name="Frisvad J.C."/>
            <person name="Nielsen K.L."/>
        </authorList>
    </citation>
    <scope>NUCLEOTIDE SEQUENCE [LARGE SCALE GENOMIC DNA]</scope>
    <source>
        <strain evidence="4 5">IBT 29057</strain>
    </source>
</reference>
<gene>
    <name evidence="4" type="ORF">N7450_001011</name>
</gene>
<accession>A0AAD6E3B7</accession>
<feature type="transmembrane region" description="Helical" evidence="2">
    <location>
        <begin position="154"/>
        <end position="178"/>
    </location>
</feature>
<dbReference type="PANTHER" id="PTHR35395:SF1">
    <property type="entry name" value="DUF6536 DOMAIN-CONTAINING PROTEIN"/>
    <property type="match status" value="1"/>
</dbReference>
<dbReference type="InterPro" id="IPR046623">
    <property type="entry name" value="DUF6536"/>
</dbReference>
<dbReference type="Proteomes" id="UP001216150">
    <property type="component" value="Unassembled WGS sequence"/>
</dbReference>
<comment type="caution">
    <text evidence="4">The sequence shown here is derived from an EMBL/GenBank/DDBJ whole genome shotgun (WGS) entry which is preliminary data.</text>
</comment>